<gene>
    <name evidence="1" type="ORF">FWILDA_LOCUS1129</name>
</gene>
<reference evidence="1" key="1">
    <citation type="submission" date="2022-08" db="EMBL/GenBank/DDBJ databases">
        <authorList>
            <person name="Kallberg Y."/>
            <person name="Tangrot J."/>
            <person name="Rosling A."/>
        </authorList>
    </citation>
    <scope>NUCLEOTIDE SEQUENCE</scope>
    <source>
        <strain evidence="1">Wild A</strain>
    </source>
</reference>
<comment type="caution">
    <text evidence="1">The sequence shown here is derived from an EMBL/GenBank/DDBJ whole genome shotgun (WGS) entry which is preliminary data.</text>
</comment>
<evidence type="ECO:0000313" key="2">
    <source>
        <dbReference type="Proteomes" id="UP001153678"/>
    </source>
</evidence>
<dbReference type="AlphaFoldDB" id="A0A9W4WI67"/>
<dbReference type="OrthoDB" id="2313463at2759"/>
<evidence type="ECO:0000313" key="1">
    <source>
        <dbReference type="EMBL" id="CAI2163560.1"/>
    </source>
</evidence>
<proteinExistence type="predicted"/>
<protein>
    <submittedName>
        <fullName evidence="1">6858_t:CDS:1</fullName>
    </submittedName>
</protein>
<dbReference type="Proteomes" id="UP001153678">
    <property type="component" value="Unassembled WGS sequence"/>
</dbReference>
<organism evidence="1 2">
    <name type="scientific">Funneliformis geosporum</name>
    <dbReference type="NCBI Taxonomy" id="1117311"/>
    <lineage>
        <taxon>Eukaryota</taxon>
        <taxon>Fungi</taxon>
        <taxon>Fungi incertae sedis</taxon>
        <taxon>Mucoromycota</taxon>
        <taxon>Glomeromycotina</taxon>
        <taxon>Glomeromycetes</taxon>
        <taxon>Glomerales</taxon>
        <taxon>Glomeraceae</taxon>
        <taxon>Funneliformis</taxon>
    </lineage>
</organism>
<keyword evidence="2" id="KW-1185">Reference proteome</keyword>
<sequence length="164" mass="19253">MSSRVFSKFELENLLNNLDYDEVSKLPYDNPDTIAYHARRYARIQTLDGMGLLKWNIENETQKLFLEKNPNLINSAAMRIWETRLKPFQRQEFEKMAKDANEINQIKRQIIEDTQNRIARIDITQVGNLDFEHSFFNGTSFGNNNKYEFLFPAGSSGNSEIYGW</sequence>
<dbReference type="EMBL" id="CAMKVN010000098">
    <property type="protein sequence ID" value="CAI2163560.1"/>
    <property type="molecule type" value="Genomic_DNA"/>
</dbReference>
<name>A0A9W4WI67_9GLOM</name>
<accession>A0A9W4WI67</accession>